<organism evidence="8 9">
    <name type="scientific">Sphaerochaeta pleomorpha (strain ATCC BAA-1885 / DSM 22778 / Grapes)</name>
    <dbReference type="NCBI Taxonomy" id="158190"/>
    <lineage>
        <taxon>Bacteria</taxon>
        <taxon>Pseudomonadati</taxon>
        <taxon>Spirochaetota</taxon>
        <taxon>Spirochaetia</taxon>
        <taxon>Spirochaetales</taxon>
        <taxon>Sphaerochaetaceae</taxon>
        <taxon>Sphaerochaeta</taxon>
    </lineage>
</organism>
<keyword evidence="4" id="KW-0288">FMN</keyword>
<dbReference type="HOGENOM" id="CLU_493318_0_0_12"/>
<dbReference type="Pfam" id="PF01180">
    <property type="entry name" value="DHO_dh"/>
    <property type="match status" value="1"/>
</dbReference>
<evidence type="ECO:0000313" key="9">
    <source>
        <dbReference type="Proteomes" id="UP000005632"/>
    </source>
</evidence>
<dbReference type="RefSeq" id="WP_014271542.1">
    <property type="nucleotide sequence ID" value="NC_016633.1"/>
</dbReference>
<evidence type="ECO:0000256" key="4">
    <source>
        <dbReference type="ARBA" id="ARBA00022643"/>
    </source>
</evidence>
<dbReference type="PROSITE" id="PS00912">
    <property type="entry name" value="DHODEHASE_2"/>
    <property type="match status" value="1"/>
</dbReference>
<dbReference type="InterPro" id="IPR005720">
    <property type="entry name" value="Dihydroorotate_DH_cat"/>
</dbReference>
<dbReference type="eggNOG" id="COG0167">
    <property type="taxonomic scope" value="Bacteria"/>
</dbReference>
<evidence type="ECO:0000313" key="8">
    <source>
        <dbReference type="EMBL" id="AEV30703.1"/>
    </source>
</evidence>
<dbReference type="SUPFAM" id="SSF51395">
    <property type="entry name" value="FMN-linked oxidoreductases"/>
    <property type="match status" value="1"/>
</dbReference>
<dbReference type="UniPathway" id="UPA00070"/>
<reference evidence="8 9" key="1">
    <citation type="submission" date="2011-11" db="EMBL/GenBank/DDBJ databases">
        <title>Complete sequence of Spirochaeta sp. grapes.</title>
        <authorList>
            <consortium name="US DOE Joint Genome Institute"/>
            <person name="Lucas S."/>
            <person name="Han J."/>
            <person name="Lapidus A."/>
            <person name="Cheng J.-F."/>
            <person name="Goodwin L."/>
            <person name="Pitluck S."/>
            <person name="Peters L."/>
            <person name="Ovchinnikova G."/>
            <person name="Munk A.C."/>
            <person name="Detter J.C."/>
            <person name="Han C."/>
            <person name="Tapia R."/>
            <person name="Land M."/>
            <person name="Hauser L."/>
            <person name="Kyrpides N."/>
            <person name="Ivanova N."/>
            <person name="Pagani I."/>
            <person name="Ritalahtilisa K."/>
            <person name="Loeffler F."/>
            <person name="Woyke T."/>
        </authorList>
    </citation>
    <scope>NUCLEOTIDE SEQUENCE [LARGE SCALE GENOMIC DNA]</scope>
    <source>
        <strain evidence="9">ATCC BAA-1885 / DSM 22778 / Grapes</strain>
    </source>
</reference>
<evidence type="ECO:0000256" key="1">
    <source>
        <dbReference type="ARBA" id="ARBA00001917"/>
    </source>
</evidence>
<dbReference type="AlphaFoldDB" id="G8QXQ9"/>
<dbReference type="InterPro" id="IPR013785">
    <property type="entry name" value="Aldolase_TIM"/>
</dbReference>
<dbReference type="SUPFAM" id="SSF63380">
    <property type="entry name" value="Riboflavin synthase domain-like"/>
    <property type="match status" value="1"/>
</dbReference>
<evidence type="ECO:0000256" key="6">
    <source>
        <dbReference type="ARBA" id="ARBA00023002"/>
    </source>
</evidence>
<protein>
    <submittedName>
        <fullName evidence="8">Dihydroorotate dehydrogenase family protein</fullName>
    </submittedName>
</protein>
<dbReference type="GO" id="GO:0044205">
    <property type="term" value="P:'de novo' UMP biosynthetic process"/>
    <property type="evidence" value="ECO:0007669"/>
    <property type="project" value="UniProtKB-UniPathway"/>
</dbReference>
<sequence length="578" mass="62198">MRESKALQVLKGRHLRLEEPLLLSTVSGVASTKPALIRYFDQKISPIGIITTKSFQVTPNPGNREPVICETTKGNFGNSVGLRNPGMDQALAELRALRQEWKFRCLLNVSLSANSVEDFIMLVEVFSEVADILELNFSCPHAAEGYGASIGCSSEISSDYVRKIKEATKKSEVPLFVKLTPNVEDIGQVAKAVVDAGADGLVAINTVGPIVHEDPVSHTPILQNTIGGKGGCSGRWVHGKAVSCIKEIRMAVGDDVPLIGMGGVSTGEEAAEMVLCGADAVGIGSAFGTVSQKDWEPYLNSVLAEAEARLKPGKEYLGPKSETYLAEDRQMAYRKHTVTKIAYYGKDTIILTLDGSLPCKAGEFAFLWLPGIGEKPFSVAHNDPLTFVVKKRGPFTEALWLLSLGSDLYVRGIYGAQLENERTDKALLVAGGTGVAVLPALAQQLKEQGTEMTILVGTSESVAGKALLEDRLSGFGSFTCVADDGKNGRVLDLLNGLSLGPDQACYLVGPEIFMAIAAKKLILQGMEEEKIYLSMERMTLCGIGMCGECVCGDRLTCQWGSFMRYDYLKEHAPSMVGL</sequence>
<dbReference type="Gene3D" id="3.40.50.80">
    <property type="entry name" value="Nucleotide-binding domain of ferredoxin-NADP reductase (FNR) module"/>
    <property type="match status" value="1"/>
</dbReference>
<dbReference type="GO" id="GO:0004152">
    <property type="term" value="F:dihydroorotate dehydrogenase activity"/>
    <property type="evidence" value="ECO:0007669"/>
    <property type="project" value="TreeGrafter"/>
</dbReference>
<dbReference type="InterPro" id="IPR039261">
    <property type="entry name" value="FNR_nucleotide-bd"/>
</dbReference>
<dbReference type="STRING" id="158190.SpiGrapes_2953"/>
<feature type="domain" description="FAD-binding FR-type" evidence="7">
    <location>
        <begin position="331"/>
        <end position="420"/>
    </location>
</feature>
<dbReference type="GO" id="GO:0005737">
    <property type="term" value="C:cytoplasm"/>
    <property type="evidence" value="ECO:0007669"/>
    <property type="project" value="InterPro"/>
</dbReference>
<keyword evidence="5" id="KW-0665">Pyrimidine biosynthesis</keyword>
<keyword evidence="9" id="KW-1185">Reference proteome</keyword>
<dbReference type="eggNOG" id="COG0543">
    <property type="taxonomic scope" value="Bacteria"/>
</dbReference>
<dbReference type="GO" id="GO:0006207">
    <property type="term" value="P:'de novo' pyrimidine nucleobase biosynthetic process"/>
    <property type="evidence" value="ECO:0007669"/>
    <property type="project" value="InterPro"/>
</dbReference>
<dbReference type="OrthoDB" id="9796486at2"/>
<keyword evidence="3" id="KW-0285">Flavoprotein</keyword>
<dbReference type="PANTHER" id="PTHR48109:SF1">
    <property type="entry name" value="DIHYDROOROTATE DEHYDROGENASE (FUMARATE)"/>
    <property type="match status" value="1"/>
</dbReference>
<comment type="cofactor">
    <cofactor evidence="1">
        <name>FMN</name>
        <dbReference type="ChEBI" id="CHEBI:58210"/>
    </cofactor>
</comment>
<evidence type="ECO:0000256" key="3">
    <source>
        <dbReference type="ARBA" id="ARBA00022630"/>
    </source>
</evidence>
<proteinExistence type="predicted"/>
<dbReference type="EMBL" id="CP003155">
    <property type="protein sequence ID" value="AEV30703.1"/>
    <property type="molecule type" value="Genomic_DNA"/>
</dbReference>
<keyword evidence="6" id="KW-0560">Oxidoreductase</keyword>
<gene>
    <name evidence="8" type="ordered locus">SpiGrapes_2953</name>
</gene>
<name>G8QXQ9_SPHPG</name>
<dbReference type="KEGG" id="sgp:SpiGrapes_2953"/>
<dbReference type="InterPro" id="IPR017927">
    <property type="entry name" value="FAD-bd_FR_type"/>
</dbReference>
<evidence type="ECO:0000259" key="7">
    <source>
        <dbReference type="PROSITE" id="PS51384"/>
    </source>
</evidence>
<accession>G8QXQ9</accession>
<dbReference type="InterPro" id="IPR050074">
    <property type="entry name" value="DHO_dehydrogenase"/>
</dbReference>
<dbReference type="PROSITE" id="PS51384">
    <property type="entry name" value="FAD_FR"/>
    <property type="match status" value="1"/>
</dbReference>
<dbReference type="PANTHER" id="PTHR48109">
    <property type="entry name" value="DIHYDROOROTATE DEHYDROGENASE (QUINONE), MITOCHONDRIAL-RELATED"/>
    <property type="match status" value="1"/>
</dbReference>
<comment type="pathway">
    <text evidence="2">Pyrimidine metabolism; UMP biosynthesis via de novo pathway.</text>
</comment>
<dbReference type="Gene3D" id="3.20.20.70">
    <property type="entry name" value="Aldolase class I"/>
    <property type="match status" value="1"/>
</dbReference>
<dbReference type="SUPFAM" id="SSF52343">
    <property type="entry name" value="Ferredoxin reductase-like, C-terminal NADP-linked domain"/>
    <property type="match status" value="1"/>
</dbReference>
<evidence type="ECO:0000256" key="2">
    <source>
        <dbReference type="ARBA" id="ARBA00004725"/>
    </source>
</evidence>
<evidence type="ECO:0000256" key="5">
    <source>
        <dbReference type="ARBA" id="ARBA00022975"/>
    </source>
</evidence>
<dbReference type="Proteomes" id="UP000005632">
    <property type="component" value="Chromosome"/>
</dbReference>
<dbReference type="InterPro" id="IPR001295">
    <property type="entry name" value="Dihydroorotate_DH_CS"/>
</dbReference>
<dbReference type="InterPro" id="IPR017938">
    <property type="entry name" value="Riboflavin_synthase-like_b-brl"/>
</dbReference>